<dbReference type="EMBL" id="JBEPME010000001">
    <property type="protein sequence ID" value="MET3655395.1"/>
    <property type="molecule type" value="Genomic_DNA"/>
</dbReference>
<evidence type="ECO:0008006" key="3">
    <source>
        <dbReference type="Google" id="ProtNLM"/>
    </source>
</evidence>
<evidence type="ECO:0000313" key="1">
    <source>
        <dbReference type="EMBL" id="MET3655395.1"/>
    </source>
</evidence>
<dbReference type="Proteomes" id="UP001549104">
    <property type="component" value="Unassembled WGS sequence"/>
</dbReference>
<gene>
    <name evidence="1" type="ORF">ABIC55_000479</name>
</gene>
<sequence length="99" mass="11078">MFCFNCGEKARLQAEFCSFCGTRLDRQPEKSSYSNQKCEDSSAMVEPIAKSVPEHVTGTFLQATEKINALVGEKGAIDVNLRDVFSAVLKIHVKDRYSR</sequence>
<name>A0ABV2K2T0_SPOPS</name>
<accession>A0ABV2K2T0</accession>
<proteinExistence type="predicted"/>
<protein>
    <recommendedName>
        <fullName evidence="3">Zinc-ribbon domain-containing protein</fullName>
    </recommendedName>
</protein>
<reference evidence="1 2" key="1">
    <citation type="submission" date="2024-06" db="EMBL/GenBank/DDBJ databases">
        <title>Sorghum-associated microbial communities from plants grown in Nebraska, USA.</title>
        <authorList>
            <person name="Schachtman D."/>
        </authorList>
    </citation>
    <scope>NUCLEOTIDE SEQUENCE [LARGE SCALE GENOMIC DNA]</scope>
    <source>
        <strain evidence="1 2">1288</strain>
    </source>
</reference>
<organism evidence="1 2">
    <name type="scientific">Sporosarcina psychrophila</name>
    <name type="common">Bacillus psychrophilus</name>
    <dbReference type="NCBI Taxonomy" id="1476"/>
    <lineage>
        <taxon>Bacteria</taxon>
        <taxon>Bacillati</taxon>
        <taxon>Bacillota</taxon>
        <taxon>Bacilli</taxon>
        <taxon>Bacillales</taxon>
        <taxon>Caryophanaceae</taxon>
        <taxon>Sporosarcina</taxon>
    </lineage>
</organism>
<comment type="caution">
    <text evidence="1">The sequence shown here is derived from an EMBL/GenBank/DDBJ whole genome shotgun (WGS) entry which is preliminary data.</text>
</comment>
<evidence type="ECO:0000313" key="2">
    <source>
        <dbReference type="Proteomes" id="UP001549104"/>
    </source>
</evidence>
<keyword evidence="2" id="KW-1185">Reference proteome</keyword>
<dbReference type="RefSeq" id="WP_354312023.1">
    <property type="nucleotide sequence ID" value="NZ_JBEPME010000001.1"/>
</dbReference>